<dbReference type="AlphaFoldDB" id="A0AAW9KM77"/>
<organism evidence="5 6">
    <name type="scientific">Clostridium perfringens</name>
    <dbReference type="NCBI Taxonomy" id="1502"/>
    <lineage>
        <taxon>Bacteria</taxon>
        <taxon>Bacillati</taxon>
        <taxon>Bacillota</taxon>
        <taxon>Clostridia</taxon>
        <taxon>Eubacteriales</taxon>
        <taxon>Clostridiaceae</taxon>
        <taxon>Clostridium</taxon>
    </lineage>
</organism>
<dbReference type="PANTHER" id="PTHR10515">
    <property type="entry name" value="THYMIDINE PHOSPHORYLASE"/>
    <property type="match status" value="1"/>
</dbReference>
<feature type="non-terminal residue" evidence="5">
    <location>
        <position position="1"/>
    </location>
</feature>
<feature type="non-terminal residue" evidence="5">
    <location>
        <position position="134"/>
    </location>
</feature>
<evidence type="ECO:0000256" key="3">
    <source>
        <dbReference type="ARBA" id="ARBA00022679"/>
    </source>
</evidence>
<dbReference type="InterPro" id="IPR035902">
    <property type="entry name" value="Nuc_phospho_transferase"/>
</dbReference>
<protein>
    <submittedName>
        <fullName evidence="5">Pyrimidine-nucleoside phosphorylase</fullName>
    </submittedName>
</protein>
<proteinExistence type="inferred from homology"/>
<dbReference type="SUPFAM" id="SSF54680">
    <property type="entry name" value="Pyrimidine nucleoside phosphorylase C-terminal domain"/>
    <property type="match status" value="1"/>
</dbReference>
<dbReference type="InterPro" id="IPR036566">
    <property type="entry name" value="PYNP-like_C_sf"/>
</dbReference>
<dbReference type="SUPFAM" id="SSF52418">
    <property type="entry name" value="Nucleoside phosphorylase/phosphoribosyltransferase catalytic domain"/>
    <property type="match status" value="1"/>
</dbReference>
<feature type="domain" description="Pyrimidine nucleoside phosphorylase C-terminal" evidence="4">
    <location>
        <begin position="66"/>
        <end position="134"/>
    </location>
</feature>
<dbReference type="GO" id="GO:0006206">
    <property type="term" value="P:pyrimidine nucleobase metabolic process"/>
    <property type="evidence" value="ECO:0007669"/>
    <property type="project" value="InterPro"/>
</dbReference>
<name>A0AAW9KM77_CLOPF</name>
<keyword evidence="3" id="KW-0808">Transferase</keyword>
<comment type="caution">
    <text evidence="5">The sequence shown here is derived from an EMBL/GenBank/DDBJ whole genome shotgun (WGS) entry which is preliminary data.</text>
</comment>
<keyword evidence="2" id="KW-0328">Glycosyltransferase</keyword>
<dbReference type="SMART" id="SM00941">
    <property type="entry name" value="PYNP_C"/>
    <property type="match status" value="1"/>
</dbReference>
<dbReference type="GO" id="GO:0004645">
    <property type="term" value="F:1,4-alpha-oligoglucan phosphorylase activity"/>
    <property type="evidence" value="ECO:0007669"/>
    <property type="project" value="InterPro"/>
</dbReference>
<comment type="similarity">
    <text evidence="1">Belongs to the thymidine/pyrimidine-nucleoside phosphorylase family.</text>
</comment>
<dbReference type="InterPro" id="IPR013102">
    <property type="entry name" value="PYNP_C"/>
</dbReference>
<evidence type="ECO:0000256" key="2">
    <source>
        <dbReference type="ARBA" id="ARBA00022676"/>
    </source>
</evidence>
<evidence type="ECO:0000256" key="1">
    <source>
        <dbReference type="ARBA" id="ARBA00006915"/>
    </source>
</evidence>
<dbReference type="Proteomes" id="UP001288944">
    <property type="component" value="Unassembled WGS sequence"/>
</dbReference>
<dbReference type="InterPro" id="IPR000053">
    <property type="entry name" value="Thymidine/pyrmidine_PPase"/>
</dbReference>
<dbReference type="Gene3D" id="3.40.1030.10">
    <property type="entry name" value="Nucleoside phosphorylase/phosphoribosyltransferase catalytic domain"/>
    <property type="match status" value="1"/>
</dbReference>
<sequence>LICGNKAKSFEEGKALLLENINNGKGLKKLKEFVKAQFGDASFVDDANKFPKAKHIVEVKSTQSGIISKINAEEFGLIAMELGAGRETKESIIDLSVGIVLNKKRGEEVKEGDILAYIHSNDESNIEKAKNDII</sequence>
<dbReference type="GO" id="GO:0005829">
    <property type="term" value="C:cytosol"/>
    <property type="evidence" value="ECO:0007669"/>
    <property type="project" value="TreeGrafter"/>
</dbReference>
<dbReference type="GO" id="GO:0009032">
    <property type="term" value="F:thymidine phosphorylase activity"/>
    <property type="evidence" value="ECO:0007669"/>
    <property type="project" value="TreeGrafter"/>
</dbReference>
<dbReference type="Pfam" id="PF07831">
    <property type="entry name" value="PYNP_C"/>
    <property type="match status" value="1"/>
</dbReference>
<evidence type="ECO:0000313" key="6">
    <source>
        <dbReference type="Proteomes" id="UP001288944"/>
    </source>
</evidence>
<evidence type="ECO:0000313" key="5">
    <source>
        <dbReference type="EMBL" id="MDZ7543769.1"/>
    </source>
</evidence>
<accession>A0AAW9KM77</accession>
<evidence type="ECO:0000259" key="4">
    <source>
        <dbReference type="SMART" id="SM00941"/>
    </source>
</evidence>
<dbReference type="GO" id="GO:0006213">
    <property type="term" value="P:pyrimidine nucleoside metabolic process"/>
    <property type="evidence" value="ECO:0007669"/>
    <property type="project" value="InterPro"/>
</dbReference>
<reference evidence="5" key="1">
    <citation type="submission" date="2019-11" db="EMBL/GenBank/DDBJ databases">
        <title>Characterization of Clostridium perfringens isolates from swine manure treated agricultural soils.</title>
        <authorList>
            <person name="Wushke S.T."/>
        </authorList>
    </citation>
    <scope>NUCLEOTIDE SEQUENCE</scope>
    <source>
        <strain evidence="5">X62</strain>
    </source>
</reference>
<dbReference type="Gene3D" id="3.90.1170.30">
    <property type="entry name" value="Pyrimidine nucleoside phosphorylase-like, C-terminal domain"/>
    <property type="match status" value="1"/>
</dbReference>
<gene>
    <name evidence="5" type="primary">deoA</name>
    <name evidence="5" type="ORF">GNF83_21910</name>
</gene>
<dbReference type="PANTHER" id="PTHR10515:SF0">
    <property type="entry name" value="THYMIDINE PHOSPHORYLASE"/>
    <property type="match status" value="1"/>
</dbReference>
<dbReference type="EMBL" id="WNUR01001605">
    <property type="protein sequence ID" value="MDZ7543769.1"/>
    <property type="molecule type" value="Genomic_DNA"/>
</dbReference>